<feature type="transmembrane region" description="Helical" evidence="8">
    <location>
        <begin position="213"/>
        <end position="237"/>
    </location>
</feature>
<feature type="transmembrane region" description="Helical" evidence="8">
    <location>
        <begin position="186"/>
        <end position="207"/>
    </location>
</feature>
<name>A0ABW3NCQ8_9BACI</name>
<feature type="transmembrane region" description="Helical" evidence="8">
    <location>
        <begin position="133"/>
        <end position="154"/>
    </location>
</feature>
<keyword evidence="10" id="KW-1185">Reference proteome</keyword>
<feature type="transmembrane region" description="Helical" evidence="8">
    <location>
        <begin position="466"/>
        <end position="486"/>
    </location>
</feature>
<keyword evidence="5 8" id="KW-0812">Transmembrane</keyword>
<dbReference type="NCBIfam" id="TIGR00842">
    <property type="entry name" value="bcct"/>
    <property type="match status" value="1"/>
</dbReference>
<evidence type="ECO:0000256" key="7">
    <source>
        <dbReference type="ARBA" id="ARBA00023136"/>
    </source>
</evidence>
<evidence type="ECO:0000256" key="8">
    <source>
        <dbReference type="SAM" id="Phobius"/>
    </source>
</evidence>
<dbReference type="PANTHER" id="PTHR30047">
    <property type="entry name" value="HIGH-AFFINITY CHOLINE TRANSPORT PROTEIN-RELATED"/>
    <property type="match status" value="1"/>
</dbReference>
<evidence type="ECO:0000313" key="9">
    <source>
        <dbReference type="EMBL" id="MFD1065442.1"/>
    </source>
</evidence>
<keyword evidence="4" id="KW-1003">Cell membrane</keyword>
<comment type="caution">
    <text evidence="9">The sequence shown here is derived from an EMBL/GenBank/DDBJ whole genome shotgun (WGS) entry which is preliminary data.</text>
</comment>
<feature type="transmembrane region" description="Helical" evidence="8">
    <location>
        <begin position="403"/>
        <end position="427"/>
    </location>
</feature>
<feature type="transmembrane region" description="Helical" evidence="8">
    <location>
        <begin position="7"/>
        <end position="25"/>
    </location>
</feature>
<evidence type="ECO:0000256" key="2">
    <source>
        <dbReference type="ARBA" id="ARBA00005658"/>
    </source>
</evidence>
<dbReference type="InterPro" id="IPR000060">
    <property type="entry name" value="BCCT_transptr"/>
</dbReference>
<proteinExistence type="inferred from homology"/>
<organism evidence="9 10">
    <name type="scientific">Oceanobacillus locisalsi</name>
    <dbReference type="NCBI Taxonomy" id="546107"/>
    <lineage>
        <taxon>Bacteria</taxon>
        <taxon>Bacillati</taxon>
        <taxon>Bacillota</taxon>
        <taxon>Bacilli</taxon>
        <taxon>Bacillales</taxon>
        <taxon>Bacillaceae</taxon>
        <taxon>Oceanobacillus</taxon>
    </lineage>
</organism>
<feature type="transmembrane region" description="Helical" evidence="8">
    <location>
        <begin position="310"/>
        <end position="329"/>
    </location>
</feature>
<evidence type="ECO:0000256" key="1">
    <source>
        <dbReference type="ARBA" id="ARBA00004651"/>
    </source>
</evidence>
<feature type="transmembrane region" description="Helical" evidence="8">
    <location>
        <begin position="249"/>
        <end position="268"/>
    </location>
</feature>
<reference evidence="10" key="1">
    <citation type="journal article" date="2019" name="Int. J. Syst. Evol. Microbiol.">
        <title>The Global Catalogue of Microorganisms (GCM) 10K type strain sequencing project: providing services to taxonomists for standard genome sequencing and annotation.</title>
        <authorList>
            <consortium name="The Broad Institute Genomics Platform"/>
            <consortium name="The Broad Institute Genome Sequencing Center for Infectious Disease"/>
            <person name="Wu L."/>
            <person name="Ma J."/>
        </authorList>
    </citation>
    <scope>NUCLEOTIDE SEQUENCE [LARGE SCALE GENOMIC DNA]</scope>
    <source>
        <strain evidence="10">CCUG 56608</strain>
    </source>
</reference>
<feature type="transmembrane region" description="Helical" evidence="8">
    <location>
        <begin position="84"/>
        <end position="105"/>
    </location>
</feature>
<dbReference type="RefSeq" id="WP_379591091.1">
    <property type="nucleotide sequence ID" value="NZ_JBHTKK010000004.1"/>
</dbReference>
<evidence type="ECO:0000313" key="10">
    <source>
        <dbReference type="Proteomes" id="UP001597041"/>
    </source>
</evidence>
<comment type="similarity">
    <text evidence="2">Belongs to the BCCT transporter (TC 2.A.15) family.</text>
</comment>
<sequence length="507" mass="56542">MFKNNLILRVSLIISLSFMIFGIIFRNWLEEVAPAFLSFNVNYFGPIYLVVTLLIVITSIYLMFSKYGTIRLGKDSDKPEFSTVSWISMLFAAGMGIGLVFWSTAEPITHYIAPPVGEGSTSESAELSIKYTFFHWGLHPWALFGLIGLGMAYFQFRKNLPARVSSIFYPVLGDRIHGPLGKTIDIYAIFITVIGIAQAFGLGALQISEGANFLWGFSNTTTVSMFIIIFGTVLFMFSALTGVNRGIKYLSNFNMLLAFVLMMFIFFIGPTKQIVDIFITGTGSYISDIVTMSSQLAPFNGDQQNWVSNWTIFYLAWWLTWASFVGAFISRISKGRTIREFVMAVLFLPSILCFIWFSIFGGAGIHLIHDLGNSMLGDAVNTDVTQALFSFLEYFPMSSLTSALMMLLCLVFFITSADSGTYVLAMFSSGGNINPDNKIKFIWGLIIFSISAVFIIAGGLETIKTVVIVVSTPFIIFMLCMTYTILKALRSEFKKPEEKEEIKSKTG</sequence>
<keyword evidence="6 8" id="KW-1133">Transmembrane helix</keyword>
<feature type="transmembrane region" description="Helical" evidence="8">
    <location>
        <begin position="45"/>
        <end position="64"/>
    </location>
</feature>
<feature type="transmembrane region" description="Helical" evidence="8">
    <location>
        <begin position="341"/>
        <end position="368"/>
    </location>
</feature>
<keyword evidence="7 8" id="KW-0472">Membrane</keyword>
<gene>
    <name evidence="9" type="ORF">ACFQ19_05345</name>
</gene>
<dbReference type="PANTHER" id="PTHR30047:SF7">
    <property type="entry name" value="HIGH-AFFINITY CHOLINE TRANSPORT PROTEIN"/>
    <property type="match status" value="1"/>
</dbReference>
<keyword evidence="3" id="KW-0813">Transport</keyword>
<comment type="subcellular location">
    <subcellularLocation>
        <location evidence="1">Cell membrane</location>
        <topology evidence="1">Multi-pass membrane protein</topology>
    </subcellularLocation>
</comment>
<protein>
    <submittedName>
        <fullName evidence="9">BCCT family transporter</fullName>
    </submittedName>
</protein>
<dbReference type="EMBL" id="JBHTKK010000004">
    <property type="protein sequence ID" value="MFD1065442.1"/>
    <property type="molecule type" value="Genomic_DNA"/>
</dbReference>
<dbReference type="Pfam" id="PF02028">
    <property type="entry name" value="BCCT"/>
    <property type="match status" value="1"/>
</dbReference>
<accession>A0ABW3NCQ8</accession>
<evidence type="ECO:0000256" key="3">
    <source>
        <dbReference type="ARBA" id="ARBA00022448"/>
    </source>
</evidence>
<feature type="transmembrane region" description="Helical" evidence="8">
    <location>
        <begin position="439"/>
        <end position="460"/>
    </location>
</feature>
<evidence type="ECO:0000256" key="5">
    <source>
        <dbReference type="ARBA" id="ARBA00022692"/>
    </source>
</evidence>
<evidence type="ECO:0000256" key="6">
    <source>
        <dbReference type="ARBA" id="ARBA00022989"/>
    </source>
</evidence>
<evidence type="ECO:0000256" key="4">
    <source>
        <dbReference type="ARBA" id="ARBA00022475"/>
    </source>
</evidence>
<dbReference type="Proteomes" id="UP001597041">
    <property type="component" value="Unassembled WGS sequence"/>
</dbReference>